<dbReference type="EMBL" id="UYWW01002608">
    <property type="protein sequence ID" value="VDM11964.1"/>
    <property type="molecule type" value="Genomic_DNA"/>
</dbReference>
<dbReference type="Proteomes" id="UP000270924">
    <property type="component" value="Unassembled WGS sequence"/>
</dbReference>
<feature type="compositionally biased region" description="Polar residues" evidence="1">
    <location>
        <begin position="36"/>
        <end position="53"/>
    </location>
</feature>
<feature type="region of interest" description="Disordered" evidence="1">
    <location>
        <begin position="34"/>
        <end position="56"/>
    </location>
</feature>
<dbReference type="AlphaFoldDB" id="A0A3P7E6U9"/>
<evidence type="ECO:0000313" key="3">
    <source>
        <dbReference type="Proteomes" id="UP000270924"/>
    </source>
</evidence>
<accession>A0A3P7E6U9</accession>
<sequence>MRRPHWSIIARTAGVSRAIRQRVVSPANPKAAATSAIVSPSRSEARRTSQISGSAFRRARATGFRVRVILRLRGTHKPRTERCR</sequence>
<proteinExistence type="predicted"/>
<organism evidence="2 3">
    <name type="scientific">Wuchereria bancrofti</name>
    <dbReference type="NCBI Taxonomy" id="6293"/>
    <lineage>
        <taxon>Eukaryota</taxon>
        <taxon>Metazoa</taxon>
        <taxon>Ecdysozoa</taxon>
        <taxon>Nematoda</taxon>
        <taxon>Chromadorea</taxon>
        <taxon>Rhabditida</taxon>
        <taxon>Spirurina</taxon>
        <taxon>Spiruromorpha</taxon>
        <taxon>Filarioidea</taxon>
        <taxon>Onchocercidae</taxon>
        <taxon>Wuchereria</taxon>
    </lineage>
</organism>
<evidence type="ECO:0000256" key="1">
    <source>
        <dbReference type="SAM" id="MobiDB-lite"/>
    </source>
</evidence>
<protein>
    <submittedName>
        <fullName evidence="2">Uncharacterized protein</fullName>
    </submittedName>
</protein>
<evidence type="ECO:0000313" key="2">
    <source>
        <dbReference type="EMBL" id="VDM11964.1"/>
    </source>
</evidence>
<gene>
    <name evidence="2" type="ORF">WBA_LOCUS5350</name>
</gene>
<keyword evidence="3" id="KW-1185">Reference proteome</keyword>
<reference evidence="2 3" key="1">
    <citation type="submission" date="2018-11" db="EMBL/GenBank/DDBJ databases">
        <authorList>
            <consortium name="Pathogen Informatics"/>
        </authorList>
    </citation>
    <scope>NUCLEOTIDE SEQUENCE [LARGE SCALE GENOMIC DNA]</scope>
</reference>
<dbReference type="InParanoid" id="A0A3P7E6U9"/>
<name>A0A3P7E6U9_WUCBA</name>